<dbReference type="EMBL" id="CP000804">
    <property type="protein sequence ID" value="ABU58591.1"/>
    <property type="molecule type" value="Genomic_DNA"/>
</dbReference>
<dbReference type="KEGG" id="rca:Rcas_2511"/>
<accession>A7NM36</accession>
<protein>
    <recommendedName>
        <fullName evidence="2">DUF4350 domain-containing protein</fullName>
    </recommendedName>
</protein>
<keyword evidence="1" id="KW-0812">Transmembrane</keyword>
<evidence type="ECO:0000256" key="1">
    <source>
        <dbReference type="SAM" id="Phobius"/>
    </source>
</evidence>
<dbReference type="AlphaFoldDB" id="A7NM36"/>
<evidence type="ECO:0000313" key="4">
    <source>
        <dbReference type="Proteomes" id="UP000000263"/>
    </source>
</evidence>
<keyword evidence="4" id="KW-1185">Reference proteome</keyword>
<dbReference type="Proteomes" id="UP000000263">
    <property type="component" value="Chromosome"/>
</dbReference>
<keyword evidence="1" id="KW-0472">Membrane</keyword>
<evidence type="ECO:0000259" key="2">
    <source>
        <dbReference type="Pfam" id="PF14258"/>
    </source>
</evidence>
<sequence length="387" mass="42749">MTQVRDLLIIAGLFGVLIVFVVAGPGRTLPQDPNLPSTYSTAPTGALALYEWTRALGYDARRLEYRRFEVTDDDAVLVILSPSEPISRAHARDILAWVERGGTLIFADDAPTGFSASDALLDALQVRTTVLTDTSIVERAPALQPVFDQPPVREISVRTRRTLEFQRNDYAPLFGASGQVLIAGIRIGSGYVYVSASVQLFTNSGLRDPQNAALVLNMLRRLPPGGRILFDEYHHGLIAPPSPTDGLLTTPWGWAGVYVATATALFLLLGGRRFGRAVPLKEETARRSSAEYLDSMADLYRRGGKRRYMLQHFYADFKRRLAQPYGINPHLEDREFVYQLARVRPIDEAALLALLSQLRATPSSDADLLRIVAAADAFIAAQARERL</sequence>
<evidence type="ECO:0000313" key="3">
    <source>
        <dbReference type="EMBL" id="ABU58591.1"/>
    </source>
</evidence>
<proteinExistence type="predicted"/>
<name>A7NM36_ROSCS</name>
<gene>
    <name evidence="3" type="ordered locus">Rcas_2511</name>
</gene>
<organism evidence="3 4">
    <name type="scientific">Roseiflexus castenholzii (strain DSM 13941 / HLO8)</name>
    <dbReference type="NCBI Taxonomy" id="383372"/>
    <lineage>
        <taxon>Bacteria</taxon>
        <taxon>Bacillati</taxon>
        <taxon>Chloroflexota</taxon>
        <taxon>Chloroflexia</taxon>
        <taxon>Chloroflexales</taxon>
        <taxon>Roseiflexineae</taxon>
        <taxon>Roseiflexaceae</taxon>
        <taxon>Roseiflexus</taxon>
    </lineage>
</organism>
<dbReference type="InterPro" id="IPR025646">
    <property type="entry name" value="DUF4350"/>
</dbReference>
<feature type="transmembrane region" description="Helical" evidence="1">
    <location>
        <begin position="252"/>
        <end position="271"/>
    </location>
</feature>
<dbReference type="HOGENOM" id="CLU_713476_0_0_0"/>
<dbReference type="OrthoDB" id="142959at2"/>
<dbReference type="RefSeq" id="WP_012121015.1">
    <property type="nucleotide sequence ID" value="NC_009767.1"/>
</dbReference>
<dbReference type="eggNOG" id="ENOG5032W7Q">
    <property type="taxonomic scope" value="Bacteria"/>
</dbReference>
<keyword evidence="1" id="KW-1133">Transmembrane helix</keyword>
<dbReference type="STRING" id="383372.Rcas_2511"/>
<reference evidence="3 4" key="1">
    <citation type="submission" date="2007-08" db="EMBL/GenBank/DDBJ databases">
        <title>Complete sequence of Roseiflexus castenholzii DSM 13941.</title>
        <authorList>
            <consortium name="US DOE Joint Genome Institute"/>
            <person name="Copeland A."/>
            <person name="Lucas S."/>
            <person name="Lapidus A."/>
            <person name="Barry K."/>
            <person name="Glavina del Rio T."/>
            <person name="Dalin E."/>
            <person name="Tice H."/>
            <person name="Pitluck S."/>
            <person name="Thompson L.S."/>
            <person name="Brettin T."/>
            <person name="Bruce D."/>
            <person name="Detter J.C."/>
            <person name="Han C."/>
            <person name="Tapia R."/>
            <person name="Schmutz J."/>
            <person name="Larimer F."/>
            <person name="Land M."/>
            <person name="Hauser L."/>
            <person name="Kyrpides N."/>
            <person name="Mikhailova N."/>
            <person name="Bryant D.A."/>
            <person name="Hanada S."/>
            <person name="Tsukatani Y."/>
            <person name="Richardson P."/>
        </authorList>
    </citation>
    <scope>NUCLEOTIDE SEQUENCE [LARGE SCALE GENOMIC DNA]</scope>
    <source>
        <strain evidence="4">DSM 13941 / HLO8</strain>
    </source>
</reference>
<dbReference type="Pfam" id="PF14258">
    <property type="entry name" value="DUF4350"/>
    <property type="match status" value="1"/>
</dbReference>
<feature type="domain" description="DUF4350" evidence="2">
    <location>
        <begin position="38"/>
        <end position="219"/>
    </location>
</feature>